<dbReference type="PRINTS" id="PR00328">
    <property type="entry name" value="SAR1GTPBP"/>
</dbReference>
<dbReference type="InterPro" id="IPR029063">
    <property type="entry name" value="SAM-dependent_MTases_sf"/>
</dbReference>
<dbReference type="CDD" id="cd04153">
    <property type="entry name" value="Arl5_Arl8"/>
    <property type="match status" value="1"/>
</dbReference>
<evidence type="ECO:0000256" key="1">
    <source>
        <dbReference type="ARBA" id="ARBA00022741"/>
    </source>
</evidence>
<feature type="binding site" evidence="4">
    <location>
        <position position="31"/>
    </location>
    <ligand>
        <name>Mg(2+)</name>
        <dbReference type="ChEBI" id="CHEBI:18420"/>
    </ligand>
</feature>
<gene>
    <name evidence="7" type="ORF">PFL1_05097</name>
</gene>
<dbReference type="SUPFAM" id="SSF52540">
    <property type="entry name" value="P-loop containing nucleoside triphosphate hydrolases"/>
    <property type="match status" value="1"/>
</dbReference>
<evidence type="ECO:0000256" key="3">
    <source>
        <dbReference type="PIRSR" id="PIRSR606689-1"/>
    </source>
</evidence>
<feature type="binding site" evidence="3">
    <location>
        <begin position="126"/>
        <end position="129"/>
    </location>
    <ligand>
        <name>GTP</name>
        <dbReference type="ChEBI" id="CHEBI:37565"/>
    </ligand>
</feature>
<dbReference type="InterPro" id="IPR005225">
    <property type="entry name" value="Small_GTP-bd"/>
</dbReference>
<dbReference type="SMART" id="SM00175">
    <property type="entry name" value="RAB"/>
    <property type="match status" value="1"/>
</dbReference>
<keyword evidence="4" id="KW-0479">Metal-binding</keyword>
<feature type="compositionally biased region" description="Acidic residues" evidence="5">
    <location>
        <begin position="367"/>
        <end position="379"/>
    </location>
</feature>
<feature type="domain" description="Methyltransferase type 12" evidence="6">
    <location>
        <begin position="385"/>
        <end position="489"/>
    </location>
</feature>
<dbReference type="InterPro" id="IPR006689">
    <property type="entry name" value="Small_GTPase_ARF/SAR"/>
</dbReference>
<keyword evidence="2 3" id="KW-0342">GTP-binding</keyword>
<feature type="compositionally biased region" description="Basic and acidic residues" evidence="5">
    <location>
        <begin position="236"/>
        <end position="256"/>
    </location>
</feature>
<evidence type="ECO:0000256" key="5">
    <source>
        <dbReference type="SAM" id="MobiDB-lite"/>
    </source>
</evidence>
<feature type="compositionally biased region" description="Low complexity" evidence="5">
    <location>
        <begin position="195"/>
        <end position="235"/>
    </location>
</feature>
<reference evidence="7 8" key="1">
    <citation type="journal article" date="2013" name="Plant Cell">
        <title>The transition from a phytopathogenic smut ancestor to an anamorphic biocontrol agent deciphered by comparative whole-genome analysis.</title>
        <authorList>
            <person name="Lefebvre F."/>
            <person name="Joly D.L."/>
            <person name="Labbe C."/>
            <person name="Teichmann B."/>
            <person name="Linning R."/>
            <person name="Belzile F."/>
            <person name="Bakkeren G."/>
            <person name="Belanger R.R."/>
        </authorList>
    </citation>
    <scope>NUCLEOTIDE SEQUENCE [LARGE SCALE GENOMIC DNA]</scope>
    <source>
        <strain evidence="7 8">PF-1</strain>
    </source>
</reference>
<dbReference type="AlphaFoldDB" id="A0A061H5B2"/>
<protein>
    <recommendedName>
        <fullName evidence="6">Methyltransferase type 12 domain-containing protein</fullName>
    </recommendedName>
</protein>
<dbReference type="Pfam" id="PF08242">
    <property type="entry name" value="Methyltransf_12"/>
    <property type="match status" value="1"/>
</dbReference>
<evidence type="ECO:0000259" key="6">
    <source>
        <dbReference type="Pfam" id="PF08242"/>
    </source>
</evidence>
<sequence>MGVAFSSLWSGLFGSKELKICILGLDNAGKTTLMYKMTLGSVVSTAPTVGSNTETFEYKNLKFMLWDVGGQTSLRTSWSSYLTATDAVIFVLDSNDRARVDLAKHELHRIADDESIANAPILVWANKQDIKGSLSPAEISQALALTAFRDRTWQIFGCSALTGKGLTEGLDWLAHTLGAKGFSYEALISSALGESDTPATSTSTGTPSAEPPSLAALSLDASSSNTAADAAGSNDKTNEDKAGSADEPPKAHERQAYDAEVEAQLSAVLATNRRTATPFVVDKTTREASRNWDRFYKLHADRFFKDRHWTSREFGSQIGGSSAGDPASPPASATASTASTTAAGAKRGGEDDREEEARFVAGREAGESGDGDGDGDGDGEEKVLLEVGCGVGNMLFPLLEADPKLKVHCCDFSQRAIEIVKAHPNYDAARVNAFVYDLTSSDPPLSSFLSTPQTAGWKPITTISMIFVLSAIPPQLHASTLASMVTLLRHQLSLLGPTLPDGTPTRGHLILRDYAHGDLSQVRYHTKKDAGWAEPSLLDAQRPWYKRGDNTFNYFFTRDELDALARQVGITGEVESIYRTAVNRKRAEGRQRRFVQAKWTVEP</sequence>
<name>A0A061H5B2_9BASI</name>
<dbReference type="SMART" id="SM00177">
    <property type="entry name" value="ARF"/>
    <property type="match status" value="1"/>
</dbReference>
<dbReference type="SMART" id="SM00178">
    <property type="entry name" value="SAR"/>
    <property type="match status" value="1"/>
</dbReference>
<evidence type="ECO:0000256" key="2">
    <source>
        <dbReference type="ARBA" id="ARBA00023134"/>
    </source>
</evidence>
<dbReference type="OrthoDB" id="417697at2759"/>
<dbReference type="RefSeq" id="XP_007880819.1">
    <property type="nucleotide sequence ID" value="XM_007882628.1"/>
</dbReference>
<evidence type="ECO:0000256" key="4">
    <source>
        <dbReference type="PIRSR" id="PIRSR606689-2"/>
    </source>
</evidence>
<dbReference type="EMBL" id="KE361640">
    <property type="protein sequence ID" value="EPQ27175.1"/>
    <property type="molecule type" value="Genomic_DNA"/>
</dbReference>
<dbReference type="FunFam" id="3.40.50.300:FF:000728">
    <property type="entry name" value="ADP-ribosylation factor-like protein 5"/>
    <property type="match status" value="1"/>
</dbReference>
<feature type="region of interest" description="Disordered" evidence="5">
    <location>
        <begin position="315"/>
        <end position="381"/>
    </location>
</feature>
<dbReference type="eggNOG" id="KOG0070">
    <property type="taxonomic scope" value="Eukaryota"/>
</dbReference>
<feature type="compositionally biased region" description="Basic and acidic residues" evidence="5">
    <location>
        <begin position="347"/>
        <end position="358"/>
    </location>
</feature>
<feature type="binding site" evidence="3">
    <location>
        <position position="70"/>
    </location>
    <ligand>
        <name>GTP</name>
        <dbReference type="ChEBI" id="CHEBI:37565"/>
    </ligand>
</feature>
<dbReference type="eggNOG" id="KOG2361">
    <property type="taxonomic scope" value="Eukaryota"/>
</dbReference>
<organism evidence="7 8">
    <name type="scientific">Pseudozyma flocculosa PF-1</name>
    <dbReference type="NCBI Taxonomy" id="1277687"/>
    <lineage>
        <taxon>Eukaryota</taxon>
        <taxon>Fungi</taxon>
        <taxon>Dikarya</taxon>
        <taxon>Basidiomycota</taxon>
        <taxon>Ustilaginomycotina</taxon>
        <taxon>Ustilaginomycetes</taxon>
        <taxon>Ustilaginales</taxon>
        <taxon>Ustilaginaceae</taxon>
        <taxon>Pseudozyma</taxon>
    </lineage>
</organism>
<dbReference type="InterPro" id="IPR013217">
    <property type="entry name" value="Methyltransf_12"/>
</dbReference>
<proteinExistence type="predicted"/>
<dbReference type="GO" id="GO:0005525">
    <property type="term" value="F:GTP binding"/>
    <property type="evidence" value="ECO:0007669"/>
    <property type="project" value="UniProtKB-KW"/>
</dbReference>
<feature type="binding site" evidence="4">
    <location>
        <position position="48"/>
    </location>
    <ligand>
        <name>Mg(2+)</name>
        <dbReference type="ChEBI" id="CHEBI:18420"/>
    </ligand>
</feature>
<dbReference type="GO" id="GO:0046872">
    <property type="term" value="F:metal ion binding"/>
    <property type="evidence" value="ECO:0007669"/>
    <property type="project" value="UniProtKB-KW"/>
</dbReference>
<evidence type="ECO:0000313" key="7">
    <source>
        <dbReference type="EMBL" id="EPQ27175.1"/>
    </source>
</evidence>
<feature type="binding site" evidence="3">
    <location>
        <begin position="24"/>
        <end position="31"/>
    </location>
    <ligand>
        <name>GTP</name>
        <dbReference type="ChEBI" id="CHEBI:37565"/>
    </ligand>
</feature>
<dbReference type="GO" id="GO:0003924">
    <property type="term" value="F:GTPase activity"/>
    <property type="evidence" value="ECO:0007669"/>
    <property type="project" value="InterPro"/>
</dbReference>
<evidence type="ECO:0000313" key="8">
    <source>
        <dbReference type="Proteomes" id="UP000053664"/>
    </source>
</evidence>
<dbReference type="CDD" id="cd02440">
    <property type="entry name" value="AdoMet_MTases"/>
    <property type="match status" value="1"/>
</dbReference>
<keyword evidence="1 3" id="KW-0547">Nucleotide-binding</keyword>
<dbReference type="Gene3D" id="3.40.50.150">
    <property type="entry name" value="Vaccinia Virus protein VP39"/>
    <property type="match status" value="1"/>
</dbReference>
<dbReference type="GeneID" id="19319196"/>
<feature type="region of interest" description="Disordered" evidence="5">
    <location>
        <begin position="194"/>
        <end position="256"/>
    </location>
</feature>
<keyword evidence="4" id="KW-0460">Magnesium</keyword>
<dbReference type="Proteomes" id="UP000053664">
    <property type="component" value="Unassembled WGS sequence"/>
</dbReference>
<dbReference type="NCBIfam" id="TIGR00231">
    <property type="entry name" value="small_GTP"/>
    <property type="match status" value="1"/>
</dbReference>
<accession>A0A061H5B2</accession>
<dbReference type="InterPro" id="IPR027417">
    <property type="entry name" value="P-loop_NTPase"/>
</dbReference>
<dbReference type="InterPro" id="IPR024156">
    <property type="entry name" value="Small_GTPase_ARF"/>
</dbReference>
<dbReference type="SUPFAM" id="SSF53335">
    <property type="entry name" value="S-adenosyl-L-methionine-dependent methyltransferases"/>
    <property type="match status" value="1"/>
</dbReference>
<dbReference type="HOGENOM" id="CLU_031738_0_0_1"/>
<dbReference type="KEGG" id="pfp:PFL1_05097"/>
<dbReference type="Pfam" id="PF00025">
    <property type="entry name" value="Arf"/>
    <property type="match status" value="1"/>
</dbReference>
<dbReference type="PANTHER" id="PTHR11711">
    <property type="entry name" value="ADP RIBOSYLATION FACTOR-RELATED"/>
    <property type="match status" value="1"/>
</dbReference>
<feature type="compositionally biased region" description="Low complexity" evidence="5">
    <location>
        <begin position="323"/>
        <end position="345"/>
    </location>
</feature>
<dbReference type="PROSITE" id="PS51417">
    <property type="entry name" value="ARF"/>
    <property type="match status" value="1"/>
</dbReference>
<dbReference type="Gene3D" id="3.40.50.300">
    <property type="entry name" value="P-loop containing nucleotide triphosphate hydrolases"/>
    <property type="match status" value="1"/>
</dbReference>